<gene>
    <name evidence="1" type="ORF">AS026_27985</name>
</gene>
<evidence type="ECO:0000313" key="1">
    <source>
        <dbReference type="EMBL" id="KWV59796.1"/>
    </source>
</evidence>
<protein>
    <submittedName>
        <fullName evidence="1">Uncharacterized protein</fullName>
    </submittedName>
</protein>
<dbReference type="AlphaFoldDB" id="A0A120FR96"/>
<accession>A0A120FR96</accession>
<dbReference type="EMBL" id="LNCD01000005">
    <property type="protein sequence ID" value="KWV59796.1"/>
    <property type="molecule type" value="Genomic_DNA"/>
</dbReference>
<evidence type="ECO:0000313" key="2">
    <source>
        <dbReference type="Proteomes" id="UP000068164"/>
    </source>
</evidence>
<sequence>MFVPVTVVGDRTSPESSPSDFAHFAAGRIEIELAGARMRVIGSVAPELAQAMVAALRGRR</sequence>
<comment type="caution">
    <text evidence="1">The sequence shown here is derived from an EMBL/GenBank/DDBJ whole genome shotgun (WGS) entry which is preliminary data.</text>
</comment>
<keyword evidence="2" id="KW-1185">Reference proteome</keyword>
<dbReference type="Proteomes" id="UP000068164">
    <property type="component" value="Unassembled WGS sequence"/>
</dbReference>
<name>A0A120FR96_9HYPH</name>
<reference evidence="1 2" key="1">
    <citation type="submission" date="2015-11" db="EMBL/GenBank/DDBJ databases">
        <title>Draft Genome Sequence of the Strain BR 10423 (Rhizobium sp.) isolated from nodules of Mimosa pudica.</title>
        <authorList>
            <person name="Barauna A.C."/>
            <person name="Zilli J.E."/>
            <person name="Simoes-Araujo J.L."/>
            <person name="Reis V.M."/>
            <person name="James E.K."/>
            <person name="Reis F.B.Jr."/>
            <person name="Rouws L.F."/>
            <person name="Passos S.R."/>
            <person name="Gois S.R."/>
        </authorList>
    </citation>
    <scope>NUCLEOTIDE SEQUENCE [LARGE SCALE GENOMIC DNA]</scope>
    <source>
        <strain evidence="1 2">BR10423</strain>
    </source>
</reference>
<organism evidence="1 2">
    <name type="scientific">Rhizobium altiplani</name>
    <dbReference type="NCBI Taxonomy" id="1864509"/>
    <lineage>
        <taxon>Bacteria</taxon>
        <taxon>Pseudomonadati</taxon>
        <taxon>Pseudomonadota</taxon>
        <taxon>Alphaproteobacteria</taxon>
        <taxon>Hyphomicrobiales</taxon>
        <taxon>Rhizobiaceae</taxon>
        <taxon>Rhizobium/Agrobacterium group</taxon>
        <taxon>Rhizobium</taxon>
    </lineage>
</organism>
<proteinExistence type="predicted"/>